<feature type="binding site" evidence="7">
    <location>
        <begin position="334"/>
        <end position="341"/>
    </location>
    <ligand>
        <name>ATP</name>
        <dbReference type="ChEBI" id="CHEBI:30616"/>
    </ligand>
</feature>
<dbReference type="Pfam" id="PF01713">
    <property type="entry name" value="Smr"/>
    <property type="match status" value="1"/>
</dbReference>
<dbReference type="Gene3D" id="3.30.1370.110">
    <property type="match status" value="1"/>
</dbReference>
<evidence type="ECO:0000256" key="5">
    <source>
        <dbReference type="ARBA" id="ARBA00022884"/>
    </source>
</evidence>
<dbReference type="InterPro" id="IPR004827">
    <property type="entry name" value="bZIP"/>
</dbReference>
<evidence type="ECO:0000256" key="1">
    <source>
        <dbReference type="ARBA" id="ARBA00022730"/>
    </source>
</evidence>
<keyword evidence="4 7" id="KW-0067">ATP-binding</keyword>
<dbReference type="PANTHER" id="PTHR48466:SF2">
    <property type="entry name" value="OS10G0509000 PROTEIN"/>
    <property type="match status" value="1"/>
</dbReference>
<dbReference type="FunFam" id="3.40.50.300:FF:000830">
    <property type="entry name" value="Endonuclease MutS2"/>
    <property type="match status" value="1"/>
</dbReference>
<gene>
    <name evidence="7" type="primary">mutS2</name>
    <name evidence="7" type="synonym">rqcU</name>
    <name evidence="10" type="ORF">EL26_22480</name>
</gene>
<dbReference type="PROSITE" id="PS00486">
    <property type="entry name" value="DNA_MISMATCH_REPAIR_2"/>
    <property type="match status" value="1"/>
</dbReference>
<evidence type="ECO:0000256" key="3">
    <source>
        <dbReference type="ARBA" id="ARBA00022801"/>
    </source>
</evidence>
<comment type="subunit">
    <text evidence="7">Homodimer. Binds to stalled ribosomes, contacting rRNA.</text>
</comment>
<dbReference type="eggNOG" id="COG1193">
    <property type="taxonomic scope" value="Bacteria"/>
</dbReference>
<name>A0A074LMQ5_9BACL</name>
<dbReference type="InterPro" id="IPR036187">
    <property type="entry name" value="DNA_mismatch_repair_MutS_sf"/>
</dbReference>
<keyword evidence="1 7" id="KW-0699">rRNA-binding</keyword>
<dbReference type="InterPro" id="IPR046893">
    <property type="entry name" value="MSSS"/>
</dbReference>
<dbReference type="GO" id="GO:0140664">
    <property type="term" value="F:ATP-dependent DNA damage sensor activity"/>
    <property type="evidence" value="ECO:0007669"/>
    <property type="project" value="InterPro"/>
</dbReference>
<dbReference type="GO" id="GO:0006298">
    <property type="term" value="P:mismatch repair"/>
    <property type="evidence" value="ECO:0007669"/>
    <property type="project" value="InterPro"/>
</dbReference>
<dbReference type="GO" id="GO:0019843">
    <property type="term" value="F:rRNA binding"/>
    <property type="evidence" value="ECO:0007669"/>
    <property type="project" value="UniProtKB-UniRule"/>
</dbReference>
<dbReference type="Pfam" id="PF20297">
    <property type="entry name" value="MSSS"/>
    <property type="match status" value="1"/>
</dbReference>
<evidence type="ECO:0000256" key="6">
    <source>
        <dbReference type="ARBA" id="ARBA00023125"/>
    </source>
</evidence>
<dbReference type="InterPro" id="IPR005747">
    <property type="entry name" value="MutS2"/>
</dbReference>
<feature type="coiled-coil region" evidence="8">
    <location>
        <begin position="504"/>
        <end position="633"/>
    </location>
</feature>
<dbReference type="CDD" id="cd03280">
    <property type="entry name" value="ABC_MutS2"/>
    <property type="match status" value="1"/>
</dbReference>
<keyword evidence="7" id="KW-0255">Endonuclease</keyword>
<dbReference type="OrthoDB" id="9808166at2"/>
<dbReference type="GO" id="GO:0030983">
    <property type="term" value="F:mismatched DNA binding"/>
    <property type="evidence" value="ECO:0007669"/>
    <property type="project" value="InterPro"/>
</dbReference>
<keyword evidence="2 7" id="KW-0547">Nucleotide-binding</keyword>
<comment type="function">
    <text evidence="7">Endonuclease that is involved in the suppression of homologous recombination and thus may have a key role in the control of bacterial genetic diversity.</text>
</comment>
<dbReference type="EC" id="3.6.4.-" evidence="7"/>
<dbReference type="InterPro" id="IPR000432">
    <property type="entry name" value="DNA_mismatch_repair_MutS_C"/>
</dbReference>
<keyword evidence="7" id="KW-0540">Nuclease</keyword>
<dbReference type="EMBL" id="JMIR01000046">
    <property type="protein sequence ID" value="KEO81108.1"/>
    <property type="molecule type" value="Genomic_DNA"/>
</dbReference>
<dbReference type="SMART" id="SM00533">
    <property type="entry name" value="MUTSd"/>
    <property type="match status" value="1"/>
</dbReference>
<protein>
    <recommendedName>
        <fullName evidence="7">Endonuclease MutS2</fullName>
        <ecNumber evidence="7">3.1.-.-</ecNumber>
    </recommendedName>
    <alternativeName>
        <fullName evidence="7">Ribosome-associated protein quality control-upstream factor</fullName>
        <shortName evidence="7">RQC-upstream factor</shortName>
        <shortName evidence="7">RqcU</shortName>
        <ecNumber evidence="7">3.6.4.-</ecNumber>
    </alternativeName>
</protein>
<dbReference type="GO" id="GO:0072344">
    <property type="term" value="P:rescue of stalled ribosome"/>
    <property type="evidence" value="ECO:0007669"/>
    <property type="project" value="UniProtKB-UniRule"/>
</dbReference>
<dbReference type="InterPro" id="IPR045076">
    <property type="entry name" value="MutS"/>
</dbReference>
<evidence type="ECO:0000256" key="4">
    <source>
        <dbReference type="ARBA" id="ARBA00022840"/>
    </source>
</evidence>
<evidence type="ECO:0000256" key="2">
    <source>
        <dbReference type="ARBA" id="ARBA00022741"/>
    </source>
</evidence>
<keyword evidence="8" id="KW-0175">Coiled coil</keyword>
<dbReference type="SUPFAM" id="SSF160443">
    <property type="entry name" value="SMR domain-like"/>
    <property type="match status" value="1"/>
</dbReference>
<dbReference type="InterPro" id="IPR027417">
    <property type="entry name" value="P-loop_NTPase"/>
</dbReference>
<evidence type="ECO:0000256" key="7">
    <source>
        <dbReference type="HAMAP-Rule" id="MF_00092"/>
    </source>
</evidence>
<organism evidence="10 11">
    <name type="scientific">Tumebacillus flagellatus</name>
    <dbReference type="NCBI Taxonomy" id="1157490"/>
    <lineage>
        <taxon>Bacteria</taxon>
        <taxon>Bacillati</taxon>
        <taxon>Bacillota</taxon>
        <taxon>Bacilli</taxon>
        <taxon>Bacillales</taxon>
        <taxon>Alicyclobacillaceae</taxon>
        <taxon>Tumebacillus</taxon>
    </lineage>
</organism>
<dbReference type="CDD" id="cd06503">
    <property type="entry name" value="ATP-synt_Fo_b"/>
    <property type="match status" value="1"/>
</dbReference>
<comment type="caution">
    <text evidence="10">The sequence shown here is derived from an EMBL/GenBank/DDBJ whole genome shotgun (WGS) entry which is preliminary data.</text>
</comment>
<comment type="function">
    <text evidence="7">Acts as a ribosome collision sensor, splitting the ribosome into its 2 subunits. Detects stalled/collided 70S ribosomes which it binds and splits by an ATP-hydrolysis driven conformational change. Acts upstream of the ribosome quality control system (RQC), a ribosome-associated complex that mediates the extraction of incompletely synthesized nascent chains from stalled ribosomes and their subsequent degradation. Probably generates substrates for RQC.</text>
</comment>
<evidence type="ECO:0000313" key="11">
    <source>
        <dbReference type="Proteomes" id="UP000027931"/>
    </source>
</evidence>
<accession>A0A074LMQ5</accession>
<comment type="similarity">
    <text evidence="7">Belongs to the DNA mismatch repair MutS family. MutS2 subfamily.</text>
</comment>
<dbReference type="GO" id="GO:0003700">
    <property type="term" value="F:DNA-binding transcription factor activity"/>
    <property type="evidence" value="ECO:0007669"/>
    <property type="project" value="InterPro"/>
</dbReference>
<dbReference type="SUPFAM" id="SSF52540">
    <property type="entry name" value="P-loop containing nucleoside triphosphate hydrolases"/>
    <property type="match status" value="1"/>
</dbReference>
<evidence type="ECO:0000313" key="10">
    <source>
        <dbReference type="EMBL" id="KEO81108.1"/>
    </source>
</evidence>
<dbReference type="RefSeq" id="WP_038094102.1">
    <property type="nucleotide sequence ID" value="NZ_JMIR01000046.1"/>
</dbReference>
<keyword evidence="6 7" id="KW-0238">DNA-binding</keyword>
<dbReference type="EC" id="3.1.-.-" evidence="7"/>
<dbReference type="InterPro" id="IPR002625">
    <property type="entry name" value="Smr_dom"/>
</dbReference>
<dbReference type="SMART" id="SM00534">
    <property type="entry name" value="MUTSac"/>
    <property type="match status" value="1"/>
</dbReference>
<dbReference type="STRING" id="1157490.EL26_22480"/>
<dbReference type="AlphaFoldDB" id="A0A074LMQ5"/>
<evidence type="ECO:0000256" key="8">
    <source>
        <dbReference type="SAM" id="Coils"/>
    </source>
</evidence>
<dbReference type="Gene3D" id="3.40.50.300">
    <property type="entry name" value="P-loop containing nucleotide triphosphate hydrolases"/>
    <property type="match status" value="1"/>
</dbReference>
<dbReference type="HAMAP" id="MF_00092">
    <property type="entry name" value="MutS2"/>
    <property type="match status" value="1"/>
</dbReference>
<dbReference type="InterPro" id="IPR007696">
    <property type="entry name" value="DNA_mismatch_repair_MutS_core"/>
</dbReference>
<dbReference type="GO" id="GO:0043023">
    <property type="term" value="F:ribosomal large subunit binding"/>
    <property type="evidence" value="ECO:0007669"/>
    <property type="project" value="UniProtKB-UniRule"/>
</dbReference>
<dbReference type="SUPFAM" id="SSF48334">
    <property type="entry name" value="DNA repair protein MutS, domain III"/>
    <property type="match status" value="1"/>
</dbReference>
<dbReference type="InterPro" id="IPR036063">
    <property type="entry name" value="Smr_dom_sf"/>
</dbReference>
<dbReference type="GO" id="GO:0004519">
    <property type="term" value="F:endonuclease activity"/>
    <property type="evidence" value="ECO:0007669"/>
    <property type="project" value="UniProtKB-UniRule"/>
</dbReference>
<dbReference type="PROSITE" id="PS50828">
    <property type="entry name" value="SMR"/>
    <property type="match status" value="1"/>
</dbReference>
<dbReference type="Pfam" id="PF00488">
    <property type="entry name" value="MutS_V"/>
    <property type="match status" value="1"/>
</dbReference>
<dbReference type="PANTHER" id="PTHR48466">
    <property type="entry name" value="OS10G0509000 PROTEIN-RELATED"/>
    <property type="match status" value="1"/>
</dbReference>
<dbReference type="PIRSF" id="PIRSF005814">
    <property type="entry name" value="MutS_YshD"/>
    <property type="match status" value="1"/>
</dbReference>
<keyword evidence="5 7" id="KW-0694">RNA-binding</keyword>
<dbReference type="Proteomes" id="UP000027931">
    <property type="component" value="Unassembled WGS sequence"/>
</dbReference>
<dbReference type="SMART" id="SM00463">
    <property type="entry name" value="SMR"/>
    <property type="match status" value="1"/>
</dbReference>
<dbReference type="PROSITE" id="PS00036">
    <property type="entry name" value="BZIP_BASIC"/>
    <property type="match status" value="1"/>
</dbReference>
<dbReference type="GO" id="GO:0005524">
    <property type="term" value="F:ATP binding"/>
    <property type="evidence" value="ECO:0007669"/>
    <property type="project" value="UniProtKB-UniRule"/>
</dbReference>
<keyword evidence="3 7" id="KW-0378">Hydrolase</keyword>
<feature type="domain" description="Smr" evidence="9">
    <location>
        <begin position="708"/>
        <end position="783"/>
    </location>
</feature>
<proteinExistence type="inferred from homology"/>
<sequence length="783" mass="87737">MNERVLRVLEYDKIREAVVSLASSSLGKSMAQDLYPSTVLDEVETWQQQTEEGVTVYRLRGLIPLGGIHDNRGPLRRTTMGGSLSAMELLDIADTIMAGRRLKKFLHDTNEESPLPHLISISEVIPELRDVEEDVRSCIDENAAVRDTASPELRRIRGEIRTMHARIKDKLDTILRSSSYNKMLQEQLVVQRNDRYCVPVKIEYRGSFDGIVHDQSASGNTLFIEPAAVVQMSNNLRELEIKEIREIDKILARLSGEIGQHAHDLLDAQDALAELDFIFAKATYANELRATRPQMNEDGVINMRRARHPLIPRDVVVPSDLRLGEDFSLLVVTGPNTGGKTVTLKTFGLLTLMAMSGLHVPADDNSVLSTFDEVFADIGDEQSIEQSLSTFSSHMTNIVRILEHVDFRSLVLFDELGAGTDPTEGAALAMAILDFLKERGAKTVATTHYSELKGYAYNEPSAINASVEFDVESLRPTYKLLIGIPGRSNAFAISQRLGLRADIIEEAKARLKTEDVEVDSLIRKLEQNQLAAEKEREKAEDLRREMEARLAEFEKEREEFLTQKDKVMERAEQEARRAVQKADREAKEIVEELRRIAAEERGQIKEHRLIELRKQLEESAPQLAREKRTAKAKPSARPLQVGDHVRVVHLNQKGDIVELKGKQAMVQIGSMKTKVTLDALELLPKEKAPTRTVVGRKGAEPKVMGLELDLRGFNIEDGIIKVDKYIDDALISGMGTIHIIHGKGTGVLRNGIQDYLKTHRYVKSFRYGVEGEGGNGVTVVTLK</sequence>
<dbReference type="GO" id="GO:0045910">
    <property type="term" value="P:negative regulation of DNA recombination"/>
    <property type="evidence" value="ECO:0007669"/>
    <property type="project" value="InterPro"/>
</dbReference>
<dbReference type="GO" id="GO:0016887">
    <property type="term" value="F:ATP hydrolysis activity"/>
    <property type="evidence" value="ECO:0007669"/>
    <property type="project" value="InterPro"/>
</dbReference>
<evidence type="ECO:0000259" key="9">
    <source>
        <dbReference type="PROSITE" id="PS50828"/>
    </source>
</evidence>
<dbReference type="NCBIfam" id="TIGR01069">
    <property type="entry name" value="mutS2"/>
    <property type="match status" value="1"/>
</dbReference>
<keyword evidence="11" id="KW-1185">Reference proteome</keyword>
<reference evidence="10 11" key="1">
    <citation type="journal article" date="2013" name="Int. J. Syst. Evol. Microbiol.">
        <title>Tumebacillus flagellatus sp. nov., an alpha-amylase/pullulanase-producing bacterium isolated from cassava wastewater.</title>
        <authorList>
            <person name="Wang Q."/>
            <person name="Xie N."/>
            <person name="Qin Y."/>
            <person name="Shen N."/>
            <person name="Zhu J."/>
            <person name="Mi H."/>
            <person name="Huang R."/>
        </authorList>
    </citation>
    <scope>NUCLEOTIDE SEQUENCE [LARGE SCALE GENOMIC DNA]</scope>
    <source>
        <strain evidence="10 11">GST4</strain>
    </source>
</reference>